<dbReference type="InParanoid" id="A0A0C3B7R0"/>
<accession>A0A0C3B7R0</accession>
<proteinExistence type="predicted"/>
<gene>
    <name evidence="1" type="ORF">PILCRDRAFT_729384</name>
</gene>
<sequence>MSQAPSEVYVRQLLPKKYGYPLFIPAPHNNLPREYRNRGTSIGDVGIIKPNGSFSFVFSICTPAGSPVNCFGVPQGFEPLVLGPEGIEVVDDRHSVGSDVVSTSITRKEIAAEIAVKENKVLNIPVGVSAGYSLRSSSTEGAILTLPEGAASLDLYNIAGFRQYAMENAILWYQFVNVTLGREASNGSLYLVTGCDKSMTWGVASISCASGTDALSLKFTAAEVAEASATRGYTWETYCPATVRIGPNPDPERLQNQCVFLRGFKVMLQEGLMAKVRGTVKVTSVLDAKADGIIPAWGKGGWSATGAYACRGCNFGRHSRCYRDVSSIGCDQQIYTTL</sequence>
<dbReference type="EMBL" id="KN833085">
    <property type="protein sequence ID" value="KIM73347.1"/>
    <property type="molecule type" value="Genomic_DNA"/>
</dbReference>
<dbReference type="HOGENOM" id="CLU_021108_6_0_1"/>
<evidence type="ECO:0000313" key="1">
    <source>
        <dbReference type="EMBL" id="KIM73347.1"/>
    </source>
</evidence>
<reference evidence="2" key="2">
    <citation type="submission" date="2015-01" db="EMBL/GenBank/DDBJ databases">
        <title>Evolutionary Origins and Diversification of the Mycorrhizal Mutualists.</title>
        <authorList>
            <consortium name="DOE Joint Genome Institute"/>
            <consortium name="Mycorrhizal Genomics Consortium"/>
            <person name="Kohler A."/>
            <person name="Kuo A."/>
            <person name="Nagy L.G."/>
            <person name="Floudas D."/>
            <person name="Copeland A."/>
            <person name="Barry K.W."/>
            <person name="Cichocki N."/>
            <person name="Veneault-Fourrey C."/>
            <person name="LaButti K."/>
            <person name="Lindquist E.A."/>
            <person name="Lipzen A."/>
            <person name="Lundell T."/>
            <person name="Morin E."/>
            <person name="Murat C."/>
            <person name="Riley R."/>
            <person name="Ohm R."/>
            <person name="Sun H."/>
            <person name="Tunlid A."/>
            <person name="Henrissat B."/>
            <person name="Grigoriev I.V."/>
            <person name="Hibbett D.S."/>
            <person name="Martin F."/>
        </authorList>
    </citation>
    <scope>NUCLEOTIDE SEQUENCE [LARGE SCALE GENOMIC DNA]</scope>
    <source>
        <strain evidence="2">F 1598</strain>
    </source>
</reference>
<dbReference type="AlphaFoldDB" id="A0A0C3B7R0"/>
<dbReference type="OrthoDB" id="3222453at2759"/>
<protein>
    <submittedName>
        <fullName evidence="1">Uncharacterized protein</fullName>
    </submittedName>
</protein>
<organism evidence="1 2">
    <name type="scientific">Piloderma croceum (strain F 1598)</name>
    <dbReference type="NCBI Taxonomy" id="765440"/>
    <lineage>
        <taxon>Eukaryota</taxon>
        <taxon>Fungi</taxon>
        <taxon>Dikarya</taxon>
        <taxon>Basidiomycota</taxon>
        <taxon>Agaricomycotina</taxon>
        <taxon>Agaricomycetes</taxon>
        <taxon>Agaricomycetidae</taxon>
        <taxon>Atheliales</taxon>
        <taxon>Atheliaceae</taxon>
        <taxon>Piloderma</taxon>
    </lineage>
</organism>
<dbReference type="Proteomes" id="UP000054166">
    <property type="component" value="Unassembled WGS sequence"/>
</dbReference>
<evidence type="ECO:0000313" key="2">
    <source>
        <dbReference type="Proteomes" id="UP000054166"/>
    </source>
</evidence>
<reference evidence="1 2" key="1">
    <citation type="submission" date="2014-04" db="EMBL/GenBank/DDBJ databases">
        <authorList>
            <consortium name="DOE Joint Genome Institute"/>
            <person name="Kuo A."/>
            <person name="Tarkka M."/>
            <person name="Buscot F."/>
            <person name="Kohler A."/>
            <person name="Nagy L.G."/>
            <person name="Floudas D."/>
            <person name="Copeland A."/>
            <person name="Barry K.W."/>
            <person name="Cichocki N."/>
            <person name="Veneault-Fourrey C."/>
            <person name="LaButti K."/>
            <person name="Lindquist E.A."/>
            <person name="Lipzen A."/>
            <person name="Lundell T."/>
            <person name="Morin E."/>
            <person name="Murat C."/>
            <person name="Sun H."/>
            <person name="Tunlid A."/>
            <person name="Henrissat B."/>
            <person name="Grigoriev I.V."/>
            <person name="Hibbett D.S."/>
            <person name="Martin F."/>
            <person name="Nordberg H.P."/>
            <person name="Cantor M.N."/>
            <person name="Hua S.X."/>
        </authorList>
    </citation>
    <scope>NUCLEOTIDE SEQUENCE [LARGE SCALE GENOMIC DNA]</scope>
    <source>
        <strain evidence="1 2">F 1598</strain>
    </source>
</reference>
<keyword evidence="2" id="KW-1185">Reference proteome</keyword>
<dbReference type="STRING" id="765440.A0A0C3B7R0"/>
<name>A0A0C3B7R0_PILCF</name>